<dbReference type="EMBL" id="MHOQ01000027">
    <property type="protein sequence ID" value="OGZ66387.1"/>
    <property type="molecule type" value="Genomic_DNA"/>
</dbReference>
<comment type="caution">
    <text evidence="2">The sequence shown here is derived from an EMBL/GenBank/DDBJ whole genome shotgun (WGS) entry which is preliminary data.</text>
</comment>
<dbReference type="Proteomes" id="UP000179183">
    <property type="component" value="Unassembled WGS sequence"/>
</dbReference>
<proteinExistence type="predicted"/>
<keyword evidence="1" id="KW-0472">Membrane</keyword>
<evidence type="ECO:0000313" key="3">
    <source>
        <dbReference type="Proteomes" id="UP000179183"/>
    </source>
</evidence>
<sequence>MKNNTRLIILFFLLVALMLCLFFVYPIFNNIQQGSSDILSYKGKLIFLDAQSKLLDDFKEKYTNQNFDLEKINQVFIDAQNPVDFIKFLEDTAVSSGISADITLDNSAKKKGATESVLVFQLFVKGDFSNILIFSEKLENSPYLIKISTLSIKKQEQFSLGKQIISDKVDATFLIEVVVKNKSI</sequence>
<dbReference type="Gene3D" id="3.30.70.60">
    <property type="match status" value="1"/>
</dbReference>
<organism evidence="2 3">
    <name type="scientific">Candidatus Staskawiczbacteria bacterium RIFCSPHIGHO2_02_FULL_33_16</name>
    <dbReference type="NCBI Taxonomy" id="1802204"/>
    <lineage>
        <taxon>Bacteria</taxon>
        <taxon>Candidatus Staskawicziibacteriota</taxon>
    </lineage>
</organism>
<protein>
    <submittedName>
        <fullName evidence="2">Uncharacterized protein</fullName>
    </submittedName>
</protein>
<keyword evidence="1" id="KW-1133">Transmembrane helix</keyword>
<feature type="transmembrane region" description="Helical" evidence="1">
    <location>
        <begin position="7"/>
        <end position="28"/>
    </location>
</feature>
<gene>
    <name evidence="2" type="ORF">A3D34_02855</name>
</gene>
<name>A0A1G2HV94_9BACT</name>
<evidence type="ECO:0000256" key="1">
    <source>
        <dbReference type="SAM" id="Phobius"/>
    </source>
</evidence>
<dbReference type="AlphaFoldDB" id="A0A1G2HV94"/>
<keyword evidence="1" id="KW-0812">Transmembrane</keyword>
<evidence type="ECO:0000313" key="2">
    <source>
        <dbReference type="EMBL" id="OGZ66387.1"/>
    </source>
</evidence>
<accession>A0A1G2HV94</accession>
<reference evidence="2 3" key="1">
    <citation type="journal article" date="2016" name="Nat. Commun.">
        <title>Thousands of microbial genomes shed light on interconnected biogeochemical processes in an aquifer system.</title>
        <authorList>
            <person name="Anantharaman K."/>
            <person name="Brown C.T."/>
            <person name="Hug L.A."/>
            <person name="Sharon I."/>
            <person name="Castelle C.J."/>
            <person name="Probst A.J."/>
            <person name="Thomas B.C."/>
            <person name="Singh A."/>
            <person name="Wilkins M.J."/>
            <person name="Karaoz U."/>
            <person name="Brodie E.L."/>
            <person name="Williams K.H."/>
            <person name="Hubbard S.S."/>
            <person name="Banfield J.F."/>
        </authorList>
    </citation>
    <scope>NUCLEOTIDE SEQUENCE [LARGE SCALE GENOMIC DNA]</scope>
</reference>
<dbReference type="InterPro" id="IPR014717">
    <property type="entry name" value="Transl_elong_EF1B/ribsomal_bS6"/>
</dbReference>